<dbReference type="HAMAP" id="MF_00527">
    <property type="entry name" value="3MGH"/>
    <property type="match status" value="1"/>
</dbReference>
<dbReference type="GO" id="GO:0003677">
    <property type="term" value="F:DNA binding"/>
    <property type="evidence" value="ECO:0007669"/>
    <property type="project" value="InterPro"/>
</dbReference>
<evidence type="ECO:0000256" key="14">
    <source>
        <dbReference type="SAM" id="MobiDB-lite"/>
    </source>
</evidence>
<dbReference type="PANTHER" id="PTHR10429">
    <property type="entry name" value="DNA-3-METHYLADENINE GLYCOSYLASE"/>
    <property type="match status" value="1"/>
</dbReference>
<dbReference type="EC" id="3.2.2.21" evidence="4"/>
<keyword evidence="5" id="KW-0227">DNA damage</keyword>
<comment type="function">
    <text evidence="2">Hydrolysis of the deoxyribose N-glycosidic bond to excise 3-methyladenine, and 7-methylguanine from the damaged DNA polymer formed by alkylation lesions.</text>
</comment>
<dbReference type="NCBIfam" id="TIGR00567">
    <property type="entry name" value="3mg"/>
    <property type="match status" value="1"/>
</dbReference>
<evidence type="ECO:0000256" key="13">
    <source>
        <dbReference type="ARBA" id="ARBA00082988"/>
    </source>
</evidence>
<evidence type="ECO:0000256" key="11">
    <source>
        <dbReference type="ARBA" id="ARBA00076879"/>
    </source>
</evidence>
<accession>A0AAN8GA32</accession>
<dbReference type="CDD" id="cd00540">
    <property type="entry name" value="AAG"/>
    <property type="match status" value="1"/>
</dbReference>
<comment type="subunit">
    <text evidence="9">Binds MBD1. Binds SSBP1.</text>
</comment>
<evidence type="ECO:0000256" key="7">
    <source>
        <dbReference type="ARBA" id="ARBA00023204"/>
    </source>
</evidence>
<evidence type="ECO:0000313" key="15">
    <source>
        <dbReference type="EMBL" id="KAK6169123.1"/>
    </source>
</evidence>
<dbReference type="FunFam" id="3.10.300.10:FF:000001">
    <property type="entry name" value="Putative 3-methyladenine DNA glycosylase"/>
    <property type="match status" value="1"/>
</dbReference>
<dbReference type="InterPro" id="IPR003180">
    <property type="entry name" value="MPG"/>
</dbReference>
<protein>
    <recommendedName>
        <fullName evidence="10">DNA-3-methyladenine glycosylase</fullName>
        <ecNumber evidence="4">3.2.2.21</ecNumber>
    </recommendedName>
    <alternativeName>
        <fullName evidence="11">3-alkyladenine DNA glycosylase</fullName>
    </alternativeName>
    <alternativeName>
        <fullName evidence="8">3-methyladenine DNA glycosidase</fullName>
    </alternativeName>
    <alternativeName>
        <fullName evidence="13">ADPG</fullName>
    </alternativeName>
    <alternativeName>
        <fullName evidence="12">N-methylpurine-DNA glycosylase</fullName>
    </alternativeName>
</protein>
<evidence type="ECO:0000256" key="12">
    <source>
        <dbReference type="ARBA" id="ARBA00078171"/>
    </source>
</evidence>
<evidence type="ECO:0000256" key="8">
    <source>
        <dbReference type="ARBA" id="ARBA00033426"/>
    </source>
</evidence>
<keyword evidence="7" id="KW-0234">DNA repair</keyword>
<gene>
    <name evidence="15" type="ORF">SNE40_020235</name>
</gene>
<organism evidence="15 16">
    <name type="scientific">Patella caerulea</name>
    <name type="common">Rayed Mediterranean limpet</name>
    <dbReference type="NCBI Taxonomy" id="87958"/>
    <lineage>
        <taxon>Eukaryota</taxon>
        <taxon>Metazoa</taxon>
        <taxon>Spiralia</taxon>
        <taxon>Lophotrochozoa</taxon>
        <taxon>Mollusca</taxon>
        <taxon>Gastropoda</taxon>
        <taxon>Patellogastropoda</taxon>
        <taxon>Patelloidea</taxon>
        <taxon>Patellidae</taxon>
        <taxon>Patella</taxon>
    </lineage>
</organism>
<evidence type="ECO:0000256" key="6">
    <source>
        <dbReference type="ARBA" id="ARBA00022801"/>
    </source>
</evidence>
<dbReference type="Gene3D" id="3.10.300.10">
    <property type="entry name" value="Methylpurine-DNA glycosylase (MPG)"/>
    <property type="match status" value="1"/>
</dbReference>
<reference evidence="15 16" key="1">
    <citation type="submission" date="2024-01" db="EMBL/GenBank/DDBJ databases">
        <title>The genome of the rayed Mediterranean limpet Patella caerulea (Linnaeus, 1758).</title>
        <authorList>
            <person name="Anh-Thu Weber A."/>
            <person name="Halstead-Nussloch G."/>
        </authorList>
    </citation>
    <scope>NUCLEOTIDE SEQUENCE [LARGE SCALE GENOMIC DNA]</scope>
    <source>
        <strain evidence="15">AATW-2023a</strain>
        <tissue evidence="15">Whole specimen</tissue>
    </source>
</reference>
<proteinExistence type="inferred from homology"/>
<evidence type="ECO:0000313" key="16">
    <source>
        <dbReference type="Proteomes" id="UP001347796"/>
    </source>
</evidence>
<dbReference type="Proteomes" id="UP001347796">
    <property type="component" value="Unassembled WGS sequence"/>
</dbReference>
<keyword evidence="6" id="KW-0378">Hydrolase</keyword>
<dbReference type="InterPro" id="IPR011034">
    <property type="entry name" value="Formyl_transferase-like_C_sf"/>
</dbReference>
<evidence type="ECO:0000256" key="2">
    <source>
        <dbReference type="ARBA" id="ARBA00002421"/>
    </source>
</evidence>
<comment type="caution">
    <text evidence="15">The sequence shown here is derived from an EMBL/GenBank/DDBJ whole genome shotgun (WGS) entry which is preliminary data.</text>
</comment>
<feature type="region of interest" description="Disordered" evidence="14">
    <location>
        <begin position="1"/>
        <end position="20"/>
    </location>
</feature>
<dbReference type="GO" id="GO:0006284">
    <property type="term" value="P:base-excision repair"/>
    <property type="evidence" value="ECO:0007669"/>
    <property type="project" value="InterPro"/>
</dbReference>
<dbReference type="Pfam" id="PF02245">
    <property type="entry name" value="Pur_DNA_glyco"/>
    <property type="match status" value="1"/>
</dbReference>
<evidence type="ECO:0000256" key="5">
    <source>
        <dbReference type="ARBA" id="ARBA00022763"/>
    </source>
</evidence>
<dbReference type="AlphaFoldDB" id="A0AAN8GA32"/>
<comment type="similarity">
    <text evidence="3">Belongs to the DNA glycosylase MPG family.</text>
</comment>
<evidence type="ECO:0000256" key="3">
    <source>
        <dbReference type="ARBA" id="ARBA00009232"/>
    </source>
</evidence>
<dbReference type="PANTHER" id="PTHR10429:SF0">
    <property type="entry name" value="DNA-3-METHYLADENINE GLYCOSYLASE"/>
    <property type="match status" value="1"/>
</dbReference>
<dbReference type="EMBL" id="JAZGQO010000015">
    <property type="protein sequence ID" value="KAK6169123.1"/>
    <property type="molecule type" value="Genomic_DNA"/>
</dbReference>
<dbReference type="SUPFAM" id="SSF50486">
    <property type="entry name" value="FMT C-terminal domain-like"/>
    <property type="match status" value="1"/>
</dbReference>
<evidence type="ECO:0000256" key="1">
    <source>
        <dbReference type="ARBA" id="ARBA00000086"/>
    </source>
</evidence>
<evidence type="ECO:0000256" key="4">
    <source>
        <dbReference type="ARBA" id="ARBA00012000"/>
    </source>
</evidence>
<dbReference type="InterPro" id="IPR036995">
    <property type="entry name" value="MPG_sf"/>
</dbReference>
<evidence type="ECO:0000256" key="9">
    <source>
        <dbReference type="ARBA" id="ARBA00066187"/>
    </source>
</evidence>
<comment type="catalytic activity">
    <reaction evidence="1">
        <text>Hydrolysis of alkylated DNA, releasing 3-methyladenine, 3-methylguanine, 7-methylguanine and 7-methyladenine.</text>
        <dbReference type="EC" id="3.2.2.21"/>
    </reaction>
</comment>
<keyword evidence="16" id="KW-1185">Reference proteome</keyword>
<evidence type="ECO:0000256" key="10">
    <source>
        <dbReference type="ARBA" id="ARBA00068926"/>
    </source>
</evidence>
<name>A0AAN8GA32_PATCE</name>
<sequence length="274" mass="30935">MPKRKTAVPGGDAGSSIINKEEKTVQNKVVQSKYFSTRVENSRKLTKKFFDQTGEDLAKSLLGKKLVRMHEGERISGIIVETEAYLGLVDKAAHSYNGKRTNKTEAMFMEPGTAYVYYIYGMYCCMNISCQGEGCAVLLRAVEPFEGKEKMNLLRWKNTNNETSVSADKDKPPVAKVPKKLTKKEKDLSNGPSKMCQALDITKPELNKVDLTDSDKLWLEDSDPISDSKIVVCKRINIGYAEDWVDKLLRFYILDNDFVSVRDKPAEKILVDIK</sequence>
<dbReference type="GO" id="GO:0003905">
    <property type="term" value="F:alkylbase DNA N-glycosylase activity"/>
    <property type="evidence" value="ECO:0007669"/>
    <property type="project" value="UniProtKB-EC"/>
</dbReference>